<proteinExistence type="inferred from homology"/>
<reference evidence="7" key="1">
    <citation type="journal article" date="2014" name="J. Ind. Microbiol. Biotechnol.">
        <title>Analysis of the bovine rumen microbiome reveals a diversity of Sus-like polysaccharide utilization loci from the bacterial phylum Bacteroidetes.</title>
        <authorList>
            <person name="Rosewarne C.P."/>
            <person name="Pope P.B."/>
            <person name="Cheung J.L."/>
            <person name="Morrison M."/>
        </authorList>
    </citation>
    <scope>NUCLEOTIDE SEQUENCE</scope>
    <source>
        <strain evidence="7">Sc00033</strain>
    </source>
</reference>
<name>W5QSQ0_9BACT</name>
<dbReference type="InterPro" id="IPR014284">
    <property type="entry name" value="RNA_pol_sigma-70_dom"/>
</dbReference>
<evidence type="ECO:0000256" key="2">
    <source>
        <dbReference type="ARBA" id="ARBA00023015"/>
    </source>
</evidence>
<dbReference type="NCBIfam" id="TIGR02937">
    <property type="entry name" value="sigma70-ECF"/>
    <property type="match status" value="1"/>
</dbReference>
<dbReference type="InterPro" id="IPR013249">
    <property type="entry name" value="RNA_pol_sigma70_r4_t2"/>
</dbReference>
<protein>
    <submittedName>
        <fullName evidence="7">RNA polymerase sigma-70 factor</fullName>
    </submittedName>
</protein>
<dbReference type="InterPro" id="IPR039425">
    <property type="entry name" value="RNA_pol_sigma-70-like"/>
</dbReference>
<evidence type="ECO:0000256" key="1">
    <source>
        <dbReference type="ARBA" id="ARBA00010641"/>
    </source>
</evidence>
<dbReference type="Pfam" id="PF08281">
    <property type="entry name" value="Sigma70_r4_2"/>
    <property type="match status" value="1"/>
</dbReference>
<dbReference type="InterPro" id="IPR007627">
    <property type="entry name" value="RNA_pol_sigma70_r2"/>
</dbReference>
<dbReference type="GO" id="GO:0006352">
    <property type="term" value="P:DNA-templated transcription initiation"/>
    <property type="evidence" value="ECO:0007669"/>
    <property type="project" value="InterPro"/>
</dbReference>
<dbReference type="CDD" id="cd06171">
    <property type="entry name" value="Sigma70_r4"/>
    <property type="match status" value="1"/>
</dbReference>
<dbReference type="SUPFAM" id="SSF88946">
    <property type="entry name" value="Sigma2 domain of RNA polymerase sigma factors"/>
    <property type="match status" value="1"/>
</dbReference>
<dbReference type="PANTHER" id="PTHR43133:SF46">
    <property type="entry name" value="RNA POLYMERASE SIGMA-70 FACTOR ECF SUBFAMILY"/>
    <property type="match status" value="1"/>
</dbReference>
<organism evidence="7">
    <name type="scientific">Prevotella sp. Sc00033</name>
    <dbReference type="NCBI Taxonomy" id="1231729"/>
    <lineage>
        <taxon>Bacteria</taxon>
        <taxon>Pseudomonadati</taxon>
        <taxon>Bacteroidota</taxon>
        <taxon>Bacteroidia</taxon>
        <taxon>Bacteroidales</taxon>
        <taxon>Prevotellaceae</taxon>
        <taxon>Prevotella</taxon>
    </lineage>
</organism>
<dbReference type="PANTHER" id="PTHR43133">
    <property type="entry name" value="RNA POLYMERASE ECF-TYPE SIGMA FACTO"/>
    <property type="match status" value="1"/>
</dbReference>
<keyword evidence="2" id="KW-0805">Transcription regulation</keyword>
<dbReference type="Gene3D" id="1.10.1740.10">
    <property type="match status" value="1"/>
</dbReference>
<evidence type="ECO:0000256" key="4">
    <source>
        <dbReference type="ARBA" id="ARBA00023163"/>
    </source>
</evidence>
<dbReference type="Gene3D" id="1.10.10.10">
    <property type="entry name" value="Winged helix-like DNA-binding domain superfamily/Winged helix DNA-binding domain"/>
    <property type="match status" value="1"/>
</dbReference>
<feature type="domain" description="RNA polymerase sigma factor 70 region 4 type 2" evidence="6">
    <location>
        <begin position="102"/>
        <end position="154"/>
    </location>
</feature>
<accession>W5QSQ0</accession>
<evidence type="ECO:0000256" key="3">
    <source>
        <dbReference type="ARBA" id="ARBA00023082"/>
    </source>
</evidence>
<keyword evidence="4" id="KW-0804">Transcription</keyword>
<evidence type="ECO:0000259" key="6">
    <source>
        <dbReference type="Pfam" id="PF08281"/>
    </source>
</evidence>
<comment type="similarity">
    <text evidence="1">Belongs to the sigma-70 factor family. ECF subfamily.</text>
</comment>
<dbReference type="SUPFAM" id="SSF88659">
    <property type="entry name" value="Sigma3 and sigma4 domains of RNA polymerase sigma factors"/>
    <property type="match status" value="1"/>
</dbReference>
<evidence type="ECO:0000313" key="7">
    <source>
        <dbReference type="EMBL" id="AGH14066.1"/>
    </source>
</evidence>
<dbReference type="InterPro" id="IPR036388">
    <property type="entry name" value="WH-like_DNA-bd_sf"/>
</dbReference>
<dbReference type="AlphaFoldDB" id="W5QSQ0"/>
<sequence length="166" mass="19415">MSELYQMYIGELSSVCYRYIPNRDDAKDILQNSFVKIFTSIPTLEYRSEEAFKGWLIRIVANEALTFLREKKKLLFVEQDDAKIRQADIADEDPVTEQISADQLHQLISELPDGYRTVLNLYVFENYSHRQIAELLGIKEGTSASQLYYAKQWLARRIKEIIIGKR</sequence>
<evidence type="ECO:0000259" key="5">
    <source>
        <dbReference type="Pfam" id="PF04542"/>
    </source>
</evidence>
<dbReference type="Pfam" id="PF04542">
    <property type="entry name" value="Sigma70_r2"/>
    <property type="match status" value="1"/>
</dbReference>
<dbReference type="GO" id="GO:0003677">
    <property type="term" value="F:DNA binding"/>
    <property type="evidence" value="ECO:0007669"/>
    <property type="project" value="InterPro"/>
</dbReference>
<dbReference type="InterPro" id="IPR013324">
    <property type="entry name" value="RNA_pol_sigma_r3/r4-like"/>
</dbReference>
<keyword evidence="3" id="KW-0731">Sigma factor</keyword>
<dbReference type="EMBL" id="JX424622">
    <property type="protein sequence ID" value="AGH14066.1"/>
    <property type="molecule type" value="Genomic_DNA"/>
</dbReference>
<dbReference type="GO" id="GO:0016987">
    <property type="term" value="F:sigma factor activity"/>
    <property type="evidence" value="ECO:0007669"/>
    <property type="project" value="UniProtKB-KW"/>
</dbReference>
<dbReference type="InterPro" id="IPR013325">
    <property type="entry name" value="RNA_pol_sigma_r2"/>
</dbReference>
<feature type="domain" description="RNA polymerase sigma-70 region 2" evidence="5">
    <location>
        <begin position="4"/>
        <end position="72"/>
    </location>
</feature>